<evidence type="ECO:0000313" key="9">
    <source>
        <dbReference type="EMBL" id="PFX28856.1"/>
    </source>
</evidence>
<dbReference type="PROSITE" id="PS00518">
    <property type="entry name" value="ZF_RING_1"/>
    <property type="match status" value="1"/>
</dbReference>
<keyword evidence="2 4" id="KW-0863">Zinc-finger</keyword>
<dbReference type="GO" id="GO:0008270">
    <property type="term" value="F:zinc ion binding"/>
    <property type="evidence" value="ECO:0007669"/>
    <property type="project" value="UniProtKB-KW"/>
</dbReference>
<evidence type="ECO:0000256" key="3">
    <source>
        <dbReference type="ARBA" id="ARBA00022833"/>
    </source>
</evidence>
<dbReference type="Pfam" id="PF00643">
    <property type="entry name" value="zf-B_box"/>
    <property type="match status" value="1"/>
</dbReference>
<feature type="domain" description="B box-type" evidence="8">
    <location>
        <begin position="1071"/>
        <end position="1114"/>
    </location>
</feature>
<evidence type="ECO:0000259" key="7">
    <source>
        <dbReference type="PROSITE" id="PS50089"/>
    </source>
</evidence>
<keyword evidence="5" id="KW-0175">Coiled coil</keyword>
<dbReference type="InterPro" id="IPR026081">
    <property type="entry name" value="DISC1"/>
</dbReference>
<dbReference type="PROSITE" id="PS50119">
    <property type="entry name" value="ZF_BBOX"/>
    <property type="match status" value="2"/>
</dbReference>
<dbReference type="PANTHER" id="PTHR14332:SF3">
    <property type="entry name" value="DISRUPTED IN SCHIZOPHRENIA 1 PROTEIN"/>
    <property type="match status" value="1"/>
</dbReference>
<feature type="coiled-coil region" evidence="5">
    <location>
        <begin position="1111"/>
        <end position="1156"/>
    </location>
</feature>
<feature type="domain" description="RING-type" evidence="7">
    <location>
        <begin position="934"/>
        <end position="977"/>
    </location>
</feature>
<evidence type="ECO:0000259" key="8">
    <source>
        <dbReference type="PROSITE" id="PS50119"/>
    </source>
</evidence>
<organism evidence="9 10">
    <name type="scientific">Stylophora pistillata</name>
    <name type="common">Smooth cauliflower coral</name>
    <dbReference type="NCBI Taxonomy" id="50429"/>
    <lineage>
        <taxon>Eukaryota</taxon>
        <taxon>Metazoa</taxon>
        <taxon>Cnidaria</taxon>
        <taxon>Anthozoa</taxon>
        <taxon>Hexacorallia</taxon>
        <taxon>Scleractinia</taxon>
        <taxon>Astrocoeniina</taxon>
        <taxon>Pocilloporidae</taxon>
        <taxon>Stylophora</taxon>
    </lineage>
</organism>
<dbReference type="InterPro" id="IPR027370">
    <property type="entry name" value="Znf-RING_euk"/>
</dbReference>
<feature type="compositionally biased region" description="Polar residues" evidence="6">
    <location>
        <begin position="201"/>
        <end position="216"/>
    </location>
</feature>
<evidence type="ECO:0000256" key="1">
    <source>
        <dbReference type="ARBA" id="ARBA00022723"/>
    </source>
</evidence>
<evidence type="ECO:0000256" key="6">
    <source>
        <dbReference type="SAM" id="MobiDB-lite"/>
    </source>
</evidence>
<dbReference type="GO" id="GO:0005874">
    <property type="term" value="C:microtubule"/>
    <property type="evidence" value="ECO:0007669"/>
    <property type="project" value="TreeGrafter"/>
</dbReference>
<dbReference type="SMART" id="SM00336">
    <property type="entry name" value="BBOX"/>
    <property type="match status" value="2"/>
</dbReference>
<dbReference type="PROSITE" id="PS50089">
    <property type="entry name" value="ZF_RING_2"/>
    <property type="match status" value="1"/>
</dbReference>
<dbReference type="InterPro" id="IPR013083">
    <property type="entry name" value="Znf_RING/FYVE/PHD"/>
</dbReference>
<dbReference type="SMART" id="SM00184">
    <property type="entry name" value="RING"/>
    <property type="match status" value="1"/>
</dbReference>
<dbReference type="InterPro" id="IPR017907">
    <property type="entry name" value="Znf_RING_CS"/>
</dbReference>
<feature type="region of interest" description="Disordered" evidence="6">
    <location>
        <begin position="133"/>
        <end position="216"/>
    </location>
</feature>
<dbReference type="GO" id="GO:0045111">
    <property type="term" value="C:intermediate filament cytoskeleton"/>
    <property type="evidence" value="ECO:0007669"/>
    <property type="project" value="TreeGrafter"/>
</dbReference>
<comment type="caution">
    <text evidence="9">The sequence shown here is derived from an EMBL/GenBank/DDBJ whole genome shotgun (WGS) entry which is preliminary data.</text>
</comment>
<evidence type="ECO:0000256" key="5">
    <source>
        <dbReference type="SAM" id="Coils"/>
    </source>
</evidence>
<reference evidence="10" key="1">
    <citation type="journal article" date="2017" name="bioRxiv">
        <title>Comparative analysis of the genomes of Stylophora pistillata and Acropora digitifera provides evidence for extensive differences between species of corals.</title>
        <authorList>
            <person name="Voolstra C.R."/>
            <person name="Li Y."/>
            <person name="Liew Y.J."/>
            <person name="Baumgarten S."/>
            <person name="Zoccola D."/>
            <person name="Flot J.-F."/>
            <person name="Tambutte S."/>
            <person name="Allemand D."/>
            <person name="Aranda M."/>
        </authorList>
    </citation>
    <scope>NUCLEOTIDE SEQUENCE [LARGE SCALE GENOMIC DNA]</scope>
</reference>
<dbReference type="PANTHER" id="PTHR14332">
    <property type="entry name" value="DISRUPTED IN SCHIZOPHRENIA 1 PROTEIN"/>
    <property type="match status" value="1"/>
</dbReference>
<dbReference type="CDD" id="cd19757">
    <property type="entry name" value="Bbox1"/>
    <property type="match status" value="1"/>
</dbReference>
<dbReference type="SUPFAM" id="SSF57850">
    <property type="entry name" value="RING/U-box"/>
    <property type="match status" value="1"/>
</dbReference>
<proteinExistence type="predicted"/>
<name>A0A2B4SHJ3_STYPI</name>
<dbReference type="Gene3D" id="3.30.40.10">
    <property type="entry name" value="Zinc/RING finger domain, C3HC4 (zinc finger)"/>
    <property type="match status" value="1"/>
</dbReference>
<feature type="domain" description="B box-type" evidence="8">
    <location>
        <begin position="1011"/>
        <end position="1058"/>
    </location>
</feature>
<dbReference type="GO" id="GO:0060271">
    <property type="term" value="P:cilium assembly"/>
    <property type="evidence" value="ECO:0007669"/>
    <property type="project" value="TreeGrafter"/>
</dbReference>
<protein>
    <submittedName>
        <fullName evidence="9">E3 ubiquitin-protein ligase TRIM56</fullName>
    </submittedName>
</protein>
<keyword evidence="1" id="KW-0479">Metal-binding</keyword>
<evidence type="ECO:0000313" key="10">
    <source>
        <dbReference type="Proteomes" id="UP000225706"/>
    </source>
</evidence>
<dbReference type="Gene3D" id="3.30.160.60">
    <property type="entry name" value="Classic Zinc Finger"/>
    <property type="match status" value="1"/>
</dbReference>
<dbReference type="EMBL" id="LSMT01000076">
    <property type="protein sequence ID" value="PFX28856.1"/>
    <property type="molecule type" value="Genomic_DNA"/>
</dbReference>
<evidence type="ECO:0000256" key="4">
    <source>
        <dbReference type="PROSITE-ProRule" id="PRU00024"/>
    </source>
</evidence>
<sequence>MVFYEQKSKMCLLHQGERNDSGRDVSGSLFSGMNLTSAPAKGTTSSDEVNLIGHVDVAKEDKLPKTVIENPQDFGVVFGKTERNVCNEFFSKMQATSISRVVYSWYTLESNHYLKSPPFFTLKLLEPNVIPQQMSQSATKKKRARHAKRPGYARQPDSKGEPSEPSDITAEATVGETKQESKVEEDQTGAARVTKPDEVSSEPSTPLYSIGTPSSSDENLFKEMKVNITEENIIETLSRGSLKDLDLSKSTPPQGDKIIEQISIDASSEHSETASKSSCMEIQDKTLEVPNDRKSLERDESIFESEKYWDLNEDLSEALDIRINDGFAGETCLNSAVESEILSLHFTPGSNEQLEQSVEVDLVQERLTSDQEKGNPKEPLKKLNNVLMHLKLQITSLSKDKRCLTSLEEELLKVYTESCNVKNEKEQEFKRLQVEETQALASDNYDLAEEISDRMEQLKQDLQSVKYRLPGQDDKVKKALKLRAEISHREVEIYRQNQTALEELKEEQKQCLVRHTDTQATWSAKEKQHLNSERQRLERTMDHLRLDKEHMEAEGVELSREILLKTEEFQKRKEELLLERGDLQAEISSLEAKLAKLRAKESELTAFIKEHDDEIESVKLEFSPQQQALDKQQREIERRENSLQEEFRLLSSSQELFDAKAEESQRKEQGLSDGITAASEELEKYEKLIKQLERQQESAQEFLNMKHFTFQMDPKVTSLQVKHKEVAQEIKNITNKIQVGQRGVATLRKTVNEIESQISDLDAAKEIAKKDRNFKEAKRLKEERETLTQEGVESQEKLESLLKGLAEDGKLLEEAQQQNVDLEKEINDKERLAAVVTVEEASVMIQVLHEQMKRVGEDSLIKALLETEAITCKNLISELCEKHGIPIPEVNDSDDRDQREIIIVEKSFSFVRLLLTDKMDIGTFFHNLREEVSCSVCTNIYRDPKQLSCLHSFCLQCLKQWHRETHGRDTIRCPKCQTISRVRESSDLKDLPTSFYLNSLIDVLAIKECKTSQVKCRNCDNTRPESSYCFQCCAFYCQECLIGHNILKSYKDHRVLALEAFQDEDYEDVMKRPAFCRKEDHNNKELEYFCKSCEMPVCQFCVTVDHESHDKELIKKEAEKQKSEMKSLIEKQRRNLQAKMEAVKKIDEEVAELTQHGEDVKRHVQTFVDSLLAVIETKKQDILSSVDEESSKSRELYKERKNRIQQQIAVIESSLETADKLLSRSTTNAEIVQLKKLSGAIFKGVDQTEPINRNTKIFPTGLVFEENQKLVGTFKTERIGTLLIKCELEGRQSTTKQPLQIYYKSGTTWRTWRTATWSDLEDSVPGGQRPR</sequence>
<dbReference type="OrthoDB" id="6105938at2759"/>
<feature type="coiled-coil region" evidence="5">
    <location>
        <begin position="527"/>
        <end position="600"/>
    </location>
</feature>
<dbReference type="Gene3D" id="4.10.830.40">
    <property type="match status" value="1"/>
</dbReference>
<dbReference type="Proteomes" id="UP000225706">
    <property type="component" value="Unassembled WGS sequence"/>
</dbReference>
<dbReference type="InterPro" id="IPR000315">
    <property type="entry name" value="Znf_B-box"/>
</dbReference>
<dbReference type="SUPFAM" id="SSF57845">
    <property type="entry name" value="B-box zinc-binding domain"/>
    <property type="match status" value="1"/>
</dbReference>
<gene>
    <name evidence="9" type="primary">TRIM56</name>
    <name evidence="9" type="ORF">AWC38_SpisGene6423</name>
</gene>
<keyword evidence="3" id="KW-0862">Zinc</keyword>
<feature type="coiled-coil region" evidence="5">
    <location>
        <begin position="675"/>
        <end position="832"/>
    </location>
</feature>
<dbReference type="GO" id="GO:0005815">
    <property type="term" value="C:microtubule organizing center"/>
    <property type="evidence" value="ECO:0007669"/>
    <property type="project" value="TreeGrafter"/>
</dbReference>
<dbReference type="InterPro" id="IPR001841">
    <property type="entry name" value="Znf_RING"/>
</dbReference>
<accession>A0A2B4SHJ3</accession>
<dbReference type="Pfam" id="PF13445">
    <property type="entry name" value="zf-RING_UBOX"/>
    <property type="match status" value="1"/>
</dbReference>
<keyword evidence="10" id="KW-1185">Reference proteome</keyword>
<evidence type="ECO:0000256" key="2">
    <source>
        <dbReference type="ARBA" id="ARBA00022771"/>
    </source>
</evidence>
<feature type="compositionally biased region" description="Basic residues" evidence="6">
    <location>
        <begin position="139"/>
        <end position="151"/>
    </location>
</feature>